<dbReference type="AlphaFoldDB" id="A0A6P2BKY0"/>
<feature type="binding site" evidence="6">
    <location>
        <position position="171"/>
    </location>
    <ligand>
        <name>FMN</name>
        <dbReference type="ChEBI" id="CHEBI:58210"/>
    </ligand>
</feature>
<evidence type="ECO:0000256" key="5">
    <source>
        <dbReference type="ARBA" id="ARBA00033748"/>
    </source>
</evidence>
<evidence type="ECO:0000256" key="3">
    <source>
        <dbReference type="ARBA" id="ARBA00023002"/>
    </source>
</evidence>
<keyword evidence="2 6" id="KW-0288">FMN</keyword>
<comment type="caution">
    <text evidence="8">The sequence shown here is derived from an EMBL/GenBank/DDBJ whole genome shotgun (WGS) entry which is preliminary data.</text>
</comment>
<dbReference type="InterPro" id="IPR016215">
    <property type="entry name" value="NTA_MOA"/>
</dbReference>
<dbReference type="OrthoDB" id="9135350at2"/>
<evidence type="ECO:0000256" key="2">
    <source>
        <dbReference type="ARBA" id="ARBA00022643"/>
    </source>
</evidence>
<dbReference type="InterPro" id="IPR051260">
    <property type="entry name" value="Diverse_substr_monoxygenases"/>
</dbReference>
<organism evidence="8 9">
    <name type="scientific">Trebonia kvetii</name>
    <dbReference type="NCBI Taxonomy" id="2480626"/>
    <lineage>
        <taxon>Bacteria</taxon>
        <taxon>Bacillati</taxon>
        <taxon>Actinomycetota</taxon>
        <taxon>Actinomycetes</taxon>
        <taxon>Streptosporangiales</taxon>
        <taxon>Treboniaceae</taxon>
        <taxon>Trebonia</taxon>
    </lineage>
</organism>
<dbReference type="PANTHER" id="PTHR30011:SF16">
    <property type="entry name" value="C2H2 FINGER DOMAIN TRANSCRIPTION FACTOR (EUROFUNG)-RELATED"/>
    <property type="match status" value="1"/>
</dbReference>
<dbReference type="GO" id="GO:0016705">
    <property type="term" value="F:oxidoreductase activity, acting on paired donors, with incorporation or reduction of molecular oxygen"/>
    <property type="evidence" value="ECO:0007669"/>
    <property type="project" value="InterPro"/>
</dbReference>
<dbReference type="InterPro" id="IPR036661">
    <property type="entry name" value="Luciferase-like_sf"/>
</dbReference>
<reference evidence="8 9" key="1">
    <citation type="submission" date="2018-11" db="EMBL/GenBank/DDBJ databases">
        <title>Trebonia kvetii gen.nov., sp.nov., a novel acidophilic actinobacterium, and proposal of the new actinobacterial family Treboniaceae fam. nov.</title>
        <authorList>
            <person name="Rapoport D."/>
            <person name="Sagova-Mareckova M."/>
            <person name="Sedlacek I."/>
            <person name="Provaznik J."/>
            <person name="Kralova S."/>
            <person name="Pavlinic D."/>
            <person name="Benes V."/>
            <person name="Kopecky J."/>
        </authorList>
    </citation>
    <scope>NUCLEOTIDE SEQUENCE [LARGE SCALE GENOMIC DNA]</scope>
    <source>
        <strain evidence="8 9">15Tr583</strain>
    </source>
</reference>
<dbReference type="Proteomes" id="UP000460272">
    <property type="component" value="Unassembled WGS sequence"/>
</dbReference>
<feature type="domain" description="Luciferase-like" evidence="7">
    <location>
        <begin position="26"/>
        <end position="403"/>
    </location>
</feature>
<accession>A0A6P2BKY0</accession>
<dbReference type="PIRSF" id="PIRSF000337">
    <property type="entry name" value="NTA_MOA"/>
    <property type="match status" value="1"/>
</dbReference>
<evidence type="ECO:0000313" key="9">
    <source>
        <dbReference type="Proteomes" id="UP000460272"/>
    </source>
</evidence>
<dbReference type="SUPFAM" id="SSF51679">
    <property type="entry name" value="Bacterial luciferase-like"/>
    <property type="match status" value="1"/>
</dbReference>
<protein>
    <submittedName>
        <fullName evidence="8">LLM class flavin-dependent oxidoreductase</fullName>
    </submittedName>
</protein>
<evidence type="ECO:0000313" key="8">
    <source>
        <dbReference type="EMBL" id="TVY99656.1"/>
    </source>
</evidence>
<sequence length="452" mass="50402">MARHTAGRRKAPAARGRTIVVTKFHLGWFLNFVADEWNGTWGDGAKDFTGDFYVEMAKTLERACFDYILLEDKLMVSTAFGGTMQYDLKHGVNPKHDPVPLAVAMLMATTRIGVVPTMSTSFYPPFLLARLCSTIDHMARGRFGWNVVTSAEDRAAQNFGLDKLFEHDERYARAEEFLEVVTKLWDSWEPGAIVRDKATGTYADYTKVHTIDFEGKYFKSRGPLNTARSPQGWPTIAQAGASVPGRELASQYADTIVAPANGIEAMKAYRQDIRARMEGKGRNPDDCQVLYIVSPIVADTEEEAHAKRERWHNDPLYIEYQLAEISSITEVDFSRFDLDKPVPDGVTTNGERGALESFLSRGRDKTLRELVTGNGLGGAIQFTGTPDQVAERMVAVMNEVGGDGFLITSPVMRLSRRYVTEIADGLIPALQKLGATRTSYDHELLRENLHAF</sequence>
<feature type="binding site" evidence="6">
    <location>
        <position position="72"/>
    </location>
    <ligand>
        <name>FMN</name>
        <dbReference type="ChEBI" id="CHEBI:58210"/>
    </ligand>
</feature>
<keyword evidence="3" id="KW-0560">Oxidoreductase</keyword>
<feature type="binding site" evidence="6">
    <location>
        <position position="117"/>
    </location>
    <ligand>
        <name>FMN</name>
        <dbReference type="ChEBI" id="CHEBI:58210"/>
    </ligand>
</feature>
<dbReference type="Gene3D" id="3.20.20.30">
    <property type="entry name" value="Luciferase-like domain"/>
    <property type="match status" value="1"/>
</dbReference>
<dbReference type="PANTHER" id="PTHR30011">
    <property type="entry name" value="ALKANESULFONATE MONOOXYGENASE-RELATED"/>
    <property type="match status" value="1"/>
</dbReference>
<dbReference type="NCBIfam" id="TIGR03860">
    <property type="entry name" value="FMN_nitrolo"/>
    <property type="match status" value="1"/>
</dbReference>
<evidence type="ECO:0000259" key="7">
    <source>
        <dbReference type="Pfam" id="PF00296"/>
    </source>
</evidence>
<proteinExistence type="inferred from homology"/>
<evidence type="ECO:0000256" key="4">
    <source>
        <dbReference type="ARBA" id="ARBA00023033"/>
    </source>
</evidence>
<dbReference type="Pfam" id="PF00296">
    <property type="entry name" value="Bac_luciferase"/>
    <property type="match status" value="1"/>
</dbReference>
<evidence type="ECO:0000256" key="6">
    <source>
        <dbReference type="PIRSR" id="PIRSR000337-1"/>
    </source>
</evidence>
<feature type="binding site" evidence="6">
    <location>
        <position position="167"/>
    </location>
    <ligand>
        <name>FMN</name>
        <dbReference type="ChEBI" id="CHEBI:58210"/>
    </ligand>
</feature>
<keyword evidence="1 6" id="KW-0285">Flavoprotein</keyword>
<name>A0A6P2BKY0_9ACTN</name>
<dbReference type="InterPro" id="IPR011251">
    <property type="entry name" value="Luciferase-like_dom"/>
</dbReference>
<evidence type="ECO:0000256" key="1">
    <source>
        <dbReference type="ARBA" id="ARBA00022630"/>
    </source>
</evidence>
<comment type="similarity">
    <text evidence="5">Belongs to the NtaA/SnaA/DszA monooxygenase family.</text>
</comment>
<gene>
    <name evidence="8" type="ORF">EAS64_41035</name>
</gene>
<keyword evidence="4" id="KW-0503">Monooxygenase</keyword>
<keyword evidence="9" id="KW-1185">Reference proteome</keyword>
<dbReference type="GO" id="GO:0004497">
    <property type="term" value="F:monooxygenase activity"/>
    <property type="evidence" value="ECO:0007669"/>
    <property type="project" value="UniProtKB-KW"/>
</dbReference>
<feature type="binding site" evidence="6">
    <location>
        <position position="242"/>
    </location>
    <ligand>
        <name>FMN</name>
        <dbReference type="ChEBI" id="CHEBI:58210"/>
    </ligand>
</feature>
<dbReference type="EMBL" id="RPFW01000012">
    <property type="protein sequence ID" value="TVY99656.1"/>
    <property type="molecule type" value="Genomic_DNA"/>
</dbReference>